<proteinExistence type="inferred from homology"/>
<evidence type="ECO:0000313" key="3">
    <source>
        <dbReference type="Proteomes" id="UP000249390"/>
    </source>
</evidence>
<sequence length="180" mass="20453">MLQNRVSKSGIIGCKVFIRYIPDRVISFSFNDCNELQVPFPLVSGKRRVIETLNLRNQMASKDDRDNLAESLNDLLTNVSKMVKGELYETNNLLELLEKMNAKVAEEYEGFGDLASGLRVFVEQLKSKSGSFDEYVQQIDAIERQVSELEVVVSMLDKYVSLLESKVESVYHAPSSRLHL</sequence>
<dbReference type="Proteomes" id="UP000249390">
    <property type="component" value="Unassembled WGS sequence"/>
</dbReference>
<dbReference type="SUPFAM" id="SSF58100">
    <property type="entry name" value="Bacterial hemolysins"/>
    <property type="match status" value="1"/>
</dbReference>
<evidence type="ECO:0008006" key="4">
    <source>
        <dbReference type="Google" id="ProtNLM"/>
    </source>
</evidence>
<dbReference type="AlphaFoldDB" id="A0A328DN37"/>
<organism evidence="2 3">
    <name type="scientific">Cuscuta australis</name>
    <dbReference type="NCBI Taxonomy" id="267555"/>
    <lineage>
        <taxon>Eukaryota</taxon>
        <taxon>Viridiplantae</taxon>
        <taxon>Streptophyta</taxon>
        <taxon>Embryophyta</taxon>
        <taxon>Tracheophyta</taxon>
        <taxon>Spermatophyta</taxon>
        <taxon>Magnoliopsida</taxon>
        <taxon>eudicotyledons</taxon>
        <taxon>Gunneridae</taxon>
        <taxon>Pentapetalae</taxon>
        <taxon>asterids</taxon>
        <taxon>lamiids</taxon>
        <taxon>Solanales</taxon>
        <taxon>Convolvulaceae</taxon>
        <taxon>Cuscuteae</taxon>
        <taxon>Cuscuta</taxon>
        <taxon>Cuscuta subgen. Grammica</taxon>
        <taxon>Cuscuta sect. Cleistogrammica</taxon>
    </lineage>
</organism>
<protein>
    <recommendedName>
        <fullName evidence="4">Biogenesis of lysosome-related organelles complex 1 subunit 2</fullName>
    </recommendedName>
</protein>
<name>A0A328DN37_9ASTE</name>
<dbReference type="PANTHER" id="PTHR47882">
    <property type="entry name" value="BIOGENESIS OF LYSOSOME-RELATED ORGANELLES COMPLEX 1 SUBUNIT 2"/>
    <property type="match status" value="1"/>
</dbReference>
<keyword evidence="3" id="KW-1185">Reference proteome</keyword>
<dbReference type="Pfam" id="PF10046">
    <property type="entry name" value="BLOC1_2"/>
    <property type="match status" value="1"/>
</dbReference>
<gene>
    <name evidence="2" type="ORF">DM860_013991</name>
</gene>
<comment type="caution">
    <text evidence="2">The sequence shown here is derived from an EMBL/GenBank/DDBJ whole genome shotgun (WGS) entry which is preliminary data.</text>
</comment>
<dbReference type="InterPro" id="IPR019269">
    <property type="entry name" value="BLOC1_su2"/>
</dbReference>
<dbReference type="PANTHER" id="PTHR47882:SF1">
    <property type="entry name" value="BIOGENESIS OF LYSOSOME-RELATED ORGANELLES COMPLEX 1 SUBUNIT 2"/>
    <property type="match status" value="1"/>
</dbReference>
<comment type="similarity">
    <text evidence="1">Belongs to the BLOC1S2 family.</text>
</comment>
<accession>A0A328DN37</accession>
<evidence type="ECO:0000313" key="2">
    <source>
        <dbReference type="EMBL" id="RAL47097.1"/>
    </source>
</evidence>
<reference evidence="2 3" key="1">
    <citation type="submission" date="2018-06" db="EMBL/GenBank/DDBJ databases">
        <title>The Genome of Cuscuta australis (Dodder) Provides Insight into the Evolution of Plant Parasitism.</title>
        <authorList>
            <person name="Liu H."/>
        </authorList>
    </citation>
    <scope>NUCLEOTIDE SEQUENCE [LARGE SCALE GENOMIC DNA]</scope>
    <source>
        <strain evidence="3">cv. Yunnan</strain>
        <tissue evidence="2">Vines</tissue>
    </source>
</reference>
<evidence type="ECO:0000256" key="1">
    <source>
        <dbReference type="ARBA" id="ARBA00008468"/>
    </source>
</evidence>
<dbReference type="EMBL" id="NQVE01000117">
    <property type="protein sequence ID" value="RAL47097.1"/>
    <property type="molecule type" value="Genomic_DNA"/>
</dbReference>